<gene>
    <name evidence="9" type="ORF">C496_19480</name>
</gene>
<keyword evidence="5 7" id="KW-1133">Transmembrane helix</keyword>
<accession>L9VL79</accession>
<feature type="transmembrane region" description="Helical" evidence="7">
    <location>
        <begin position="185"/>
        <end position="206"/>
    </location>
</feature>
<dbReference type="GO" id="GO:0005886">
    <property type="term" value="C:plasma membrane"/>
    <property type="evidence" value="ECO:0007669"/>
    <property type="project" value="UniProtKB-SubCell"/>
</dbReference>
<evidence type="ECO:0000313" key="10">
    <source>
        <dbReference type="Proteomes" id="UP000011599"/>
    </source>
</evidence>
<feature type="domain" description="ABC transmembrane type-1" evidence="8">
    <location>
        <begin position="18"/>
        <end position="207"/>
    </location>
</feature>
<dbReference type="GO" id="GO:0055085">
    <property type="term" value="P:transmembrane transport"/>
    <property type="evidence" value="ECO:0007669"/>
    <property type="project" value="InterPro"/>
</dbReference>
<comment type="subcellular location">
    <subcellularLocation>
        <location evidence="1 7">Cell membrane</location>
        <topology evidence="1 7">Multi-pass membrane protein</topology>
    </subcellularLocation>
</comment>
<dbReference type="PATRIC" id="fig|1114856.3.peg.4029"/>
<evidence type="ECO:0000256" key="5">
    <source>
        <dbReference type="ARBA" id="ARBA00022989"/>
    </source>
</evidence>
<dbReference type="CDD" id="cd06261">
    <property type="entry name" value="TM_PBP2"/>
    <property type="match status" value="1"/>
</dbReference>
<comment type="caution">
    <text evidence="9">The sequence shown here is derived from an EMBL/GenBank/DDBJ whole genome shotgun (WGS) entry which is preliminary data.</text>
</comment>
<protein>
    <submittedName>
        <fullName evidence="9">Peptide ABC transporter permease</fullName>
    </submittedName>
</protein>
<dbReference type="PANTHER" id="PTHR43386">
    <property type="entry name" value="OLIGOPEPTIDE TRANSPORT SYSTEM PERMEASE PROTEIN APPC"/>
    <property type="match status" value="1"/>
</dbReference>
<sequence length="217" mass="23167">MGTDNYGRDIISRVLLGGQTSLVMGLVASTLALTLGVPIGLAAGYSGGKIDEAIMRLMDVMMSFPTLILALLILTALSASMWNAILAVGLVYAPRIARIVRASTLSVKNEEFVKAAKVRGESSTYIMYREILPNISGPIIVEGSIRVGYAILVATSLSFLGLGAQPPTPDWGYMVAEARNHIYHTPWFLLAPSVALSLTVIGFNLLGDGLRDVVEDN</sequence>
<dbReference type="Pfam" id="PF00528">
    <property type="entry name" value="BPD_transp_1"/>
    <property type="match status" value="1"/>
</dbReference>
<comment type="similarity">
    <text evidence="7">Belongs to the binding-protein-dependent transport system permease family.</text>
</comment>
<dbReference type="STRING" id="1114856.GCA_000383975_04187"/>
<reference evidence="9 10" key="1">
    <citation type="journal article" date="2014" name="PLoS Genet.">
        <title>Phylogenetically driven sequencing of extremely halophilic archaea reveals strategies for static and dynamic osmo-response.</title>
        <authorList>
            <person name="Becker E.A."/>
            <person name="Seitzer P.M."/>
            <person name="Tritt A."/>
            <person name="Larsen D."/>
            <person name="Krusor M."/>
            <person name="Yao A.I."/>
            <person name="Wu D."/>
            <person name="Madern D."/>
            <person name="Eisen J.A."/>
            <person name="Darling A.E."/>
            <person name="Facciotti M.T."/>
        </authorList>
    </citation>
    <scope>NUCLEOTIDE SEQUENCE [LARGE SCALE GENOMIC DNA]</scope>
    <source>
        <strain evidence="9 10">GA33</strain>
    </source>
</reference>
<evidence type="ECO:0000256" key="3">
    <source>
        <dbReference type="ARBA" id="ARBA00022475"/>
    </source>
</evidence>
<evidence type="ECO:0000259" key="8">
    <source>
        <dbReference type="PROSITE" id="PS50928"/>
    </source>
</evidence>
<evidence type="ECO:0000256" key="2">
    <source>
        <dbReference type="ARBA" id="ARBA00022448"/>
    </source>
</evidence>
<organism evidence="9 10">
    <name type="scientific">Natronorubrum tibetense GA33</name>
    <dbReference type="NCBI Taxonomy" id="1114856"/>
    <lineage>
        <taxon>Archaea</taxon>
        <taxon>Methanobacteriati</taxon>
        <taxon>Methanobacteriota</taxon>
        <taxon>Stenosarchaea group</taxon>
        <taxon>Halobacteria</taxon>
        <taxon>Halobacteriales</taxon>
        <taxon>Natrialbaceae</taxon>
        <taxon>Natronorubrum</taxon>
    </lineage>
</organism>
<keyword evidence="2 7" id="KW-0813">Transport</keyword>
<feature type="transmembrane region" description="Helical" evidence="7">
    <location>
        <begin position="67"/>
        <end position="93"/>
    </location>
</feature>
<dbReference type="InterPro" id="IPR035906">
    <property type="entry name" value="MetI-like_sf"/>
</dbReference>
<dbReference type="PANTHER" id="PTHR43386:SF25">
    <property type="entry name" value="PEPTIDE ABC TRANSPORTER PERMEASE PROTEIN"/>
    <property type="match status" value="1"/>
</dbReference>
<evidence type="ECO:0000256" key="6">
    <source>
        <dbReference type="ARBA" id="ARBA00023136"/>
    </source>
</evidence>
<keyword evidence="3" id="KW-1003">Cell membrane</keyword>
<name>L9VL79_9EURY</name>
<keyword evidence="10" id="KW-1185">Reference proteome</keyword>
<feature type="transmembrane region" description="Helical" evidence="7">
    <location>
        <begin position="21"/>
        <end position="47"/>
    </location>
</feature>
<dbReference type="InterPro" id="IPR050366">
    <property type="entry name" value="BP-dependent_transpt_permease"/>
</dbReference>
<dbReference type="AlphaFoldDB" id="L9VL79"/>
<dbReference type="Proteomes" id="UP000011599">
    <property type="component" value="Unassembled WGS sequence"/>
</dbReference>
<keyword evidence="4 7" id="KW-0812">Transmembrane</keyword>
<evidence type="ECO:0000313" key="9">
    <source>
        <dbReference type="EMBL" id="ELY37722.1"/>
    </source>
</evidence>
<evidence type="ECO:0000256" key="1">
    <source>
        <dbReference type="ARBA" id="ARBA00004651"/>
    </source>
</evidence>
<evidence type="ECO:0000256" key="4">
    <source>
        <dbReference type="ARBA" id="ARBA00022692"/>
    </source>
</evidence>
<dbReference type="InterPro" id="IPR000515">
    <property type="entry name" value="MetI-like"/>
</dbReference>
<dbReference type="SUPFAM" id="SSF161098">
    <property type="entry name" value="MetI-like"/>
    <property type="match status" value="1"/>
</dbReference>
<keyword evidence="6 7" id="KW-0472">Membrane</keyword>
<dbReference type="Gene3D" id="1.10.3720.10">
    <property type="entry name" value="MetI-like"/>
    <property type="match status" value="1"/>
</dbReference>
<feature type="transmembrane region" description="Helical" evidence="7">
    <location>
        <begin position="147"/>
        <end position="165"/>
    </location>
</feature>
<dbReference type="PROSITE" id="PS50928">
    <property type="entry name" value="ABC_TM1"/>
    <property type="match status" value="1"/>
</dbReference>
<proteinExistence type="inferred from homology"/>
<dbReference type="EMBL" id="AOHW01000045">
    <property type="protein sequence ID" value="ELY37722.1"/>
    <property type="molecule type" value="Genomic_DNA"/>
</dbReference>
<dbReference type="eggNOG" id="arCOG00748">
    <property type="taxonomic scope" value="Archaea"/>
</dbReference>
<evidence type="ECO:0000256" key="7">
    <source>
        <dbReference type="RuleBase" id="RU363032"/>
    </source>
</evidence>